<evidence type="ECO:0000256" key="4">
    <source>
        <dbReference type="ARBA" id="ARBA00022777"/>
    </source>
</evidence>
<dbReference type="AlphaFoldDB" id="G1NDH3"/>
<dbReference type="GO" id="GO:0005524">
    <property type="term" value="F:ATP binding"/>
    <property type="evidence" value="ECO:0007669"/>
    <property type="project" value="UniProtKB-KW"/>
</dbReference>
<sequence length="256" mass="27699">MSSLTEWHIRNKHKVVSLMYVNIALNWNSFTTRLPRAGETILGQKFFIGFGGKGANQCVQSARLGAKTSLICKVSSDLLLDCTFVGQTADAVTGTASIIVNSEGQNVIVIVPGANLLLNSEDLKRASDIICKAKVVVCQLEITPAVSLEALKMARASGVKTLFNPAPALADLDPEFYTHSDIFCCNETEVMITRDAREGVFTSKTSGGFCSQKCSMGSTKTKLCSSSIGFPEVTGLIPDLMSKEEYSRIPFNRIQN</sequence>
<evidence type="ECO:0000259" key="9">
    <source>
        <dbReference type="Pfam" id="PF00294"/>
    </source>
</evidence>
<keyword evidence="7" id="KW-0630">Potassium</keyword>
<dbReference type="InterPro" id="IPR002139">
    <property type="entry name" value="Ribo/fructo_kinase"/>
</dbReference>
<dbReference type="GeneTree" id="ENSGT00390000005743"/>
<dbReference type="SUPFAM" id="SSF53613">
    <property type="entry name" value="Ribokinase-like"/>
    <property type="match status" value="1"/>
</dbReference>
<evidence type="ECO:0000256" key="8">
    <source>
        <dbReference type="ARBA" id="ARBA00023277"/>
    </source>
</evidence>
<reference evidence="10 11" key="1">
    <citation type="journal article" date="2010" name="PLoS Biol.">
        <title>Multi-platform next-generation sequencing of the domestic turkey (Meleagris gallopavo): genome assembly and analysis.</title>
        <authorList>
            <person name="Dalloul R.A."/>
            <person name="Long J.A."/>
            <person name="Zimin A.V."/>
            <person name="Aslam L."/>
            <person name="Beal K."/>
            <person name="Blomberg L.A."/>
            <person name="Bouffard P."/>
            <person name="Burt D.W."/>
            <person name="Crasta O."/>
            <person name="Crooijmans R.P."/>
            <person name="Cooper K."/>
            <person name="Coulombe R.A."/>
            <person name="De S."/>
            <person name="Delany M.E."/>
            <person name="Dodgson J.B."/>
            <person name="Dong J.J."/>
            <person name="Evans C."/>
            <person name="Frederickson K.M."/>
            <person name="Flicek P."/>
            <person name="Florea L."/>
            <person name="Folkerts O."/>
            <person name="Groenen M.A."/>
            <person name="Harkins T.T."/>
            <person name="Herrero J."/>
            <person name="Hoffmann S."/>
            <person name="Megens H.J."/>
            <person name="Jiang A."/>
            <person name="de Jong P."/>
            <person name="Kaiser P."/>
            <person name="Kim H."/>
            <person name="Kim K.W."/>
            <person name="Kim S."/>
            <person name="Langenberger D."/>
            <person name="Lee M.K."/>
            <person name="Lee T."/>
            <person name="Mane S."/>
            <person name="Marcais G."/>
            <person name="Marz M."/>
            <person name="McElroy A.P."/>
            <person name="Modise T."/>
            <person name="Nefedov M."/>
            <person name="Notredame C."/>
            <person name="Paton I.R."/>
            <person name="Payne W.S."/>
            <person name="Pertea G."/>
            <person name="Prickett D."/>
            <person name="Puiu D."/>
            <person name="Qioa D."/>
            <person name="Raineri E."/>
            <person name="Ruffier M."/>
            <person name="Salzberg S.L."/>
            <person name="Schatz M.C."/>
            <person name="Scheuring C."/>
            <person name="Schmidt C.J."/>
            <person name="Schroeder S."/>
            <person name="Searle S.M."/>
            <person name="Smith E.J."/>
            <person name="Smith J."/>
            <person name="Sonstegard T.S."/>
            <person name="Stadler P.F."/>
            <person name="Tafer H."/>
            <person name="Tu Z.J."/>
            <person name="Van Tassell C.P."/>
            <person name="Vilella A.J."/>
            <person name="Williams K.P."/>
            <person name="Yorke J.A."/>
            <person name="Zhang L."/>
            <person name="Zhang H.B."/>
            <person name="Zhang X."/>
            <person name="Zhang Y."/>
            <person name="Reed K.M."/>
        </authorList>
    </citation>
    <scope>NUCLEOTIDE SEQUENCE [LARGE SCALE GENOMIC DNA]</scope>
</reference>
<evidence type="ECO:0000256" key="2">
    <source>
        <dbReference type="ARBA" id="ARBA00022723"/>
    </source>
</evidence>
<dbReference type="GO" id="GO:0005829">
    <property type="term" value="C:cytosol"/>
    <property type="evidence" value="ECO:0007669"/>
    <property type="project" value="TreeGrafter"/>
</dbReference>
<evidence type="ECO:0000256" key="5">
    <source>
        <dbReference type="ARBA" id="ARBA00022840"/>
    </source>
</evidence>
<evidence type="ECO:0000256" key="7">
    <source>
        <dbReference type="ARBA" id="ARBA00022958"/>
    </source>
</evidence>
<dbReference type="InParanoid" id="G1NDH3"/>
<keyword evidence="3" id="KW-0547">Nucleotide-binding</keyword>
<name>G1NDH3_MELGA</name>
<dbReference type="InterPro" id="IPR029056">
    <property type="entry name" value="Ribokinase-like"/>
</dbReference>
<dbReference type="Bgee" id="ENSMGAG00000010499">
    <property type="expression patterns" value="Expressed in duodenum and 18 other cell types or tissues"/>
</dbReference>
<feature type="domain" description="Carbohydrate kinase PfkB" evidence="9">
    <location>
        <begin position="15"/>
        <end position="190"/>
    </location>
</feature>
<reference evidence="10" key="3">
    <citation type="submission" date="2025-09" db="UniProtKB">
        <authorList>
            <consortium name="Ensembl"/>
        </authorList>
    </citation>
    <scope>IDENTIFICATION</scope>
</reference>
<dbReference type="HOGENOM" id="CLU_027634_2_3_1"/>
<evidence type="ECO:0000313" key="11">
    <source>
        <dbReference type="Proteomes" id="UP000001645"/>
    </source>
</evidence>
<keyword evidence="11" id="KW-1185">Reference proteome</keyword>
<dbReference type="PANTHER" id="PTHR10584">
    <property type="entry name" value="SUGAR KINASE"/>
    <property type="match status" value="1"/>
</dbReference>
<keyword evidence="2" id="KW-0479">Metal-binding</keyword>
<keyword evidence="8" id="KW-0119">Carbohydrate metabolism</keyword>
<dbReference type="Ensembl" id="ENSMGAT00000011768.2">
    <property type="protein sequence ID" value="ENSMGAP00000010903.2"/>
    <property type="gene ID" value="ENSMGAG00000010499.2"/>
</dbReference>
<keyword evidence="1" id="KW-0808">Transferase</keyword>
<dbReference type="CDD" id="cd01174">
    <property type="entry name" value="ribokinase"/>
    <property type="match status" value="1"/>
</dbReference>
<dbReference type="InterPro" id="IPR011611">
    <property type="entry name" value="PfkB_dom"/>
</dbReference>
<dbReference type="Proteomes" id="UP000001645">
    <property type="component" value="Chromosome 2"/>
</dbReference>
<evidence type="ECO:0000256" key="6">
    <source>
        <dbReference type="ARBA" id="ARBA00022842"/>
    </source>
</evidence>
<evidence type="ECO:0000256" key="3">
    <source>
        <dbReference type="ARBA" id="ARBA00022741"/>
    </source>
</evidence>
<organism evidence="10 11">
    <name type="scientific">Meleagris gallopavo</name>
    <name type="common">Wild turkey</name>
    <dbReference type="NCBI Taxonomy" id="9103"/>
    <lineage>
        <taxon>Eukaryota</taxon>
        <taxon>Metazoa</taxon>
        <taxon>Chordata</taxon>
        <taxon>Craniata</taxon>
        <taxon>Vertebrata</taxon>
        <taxon>Euteleostomi</taxon>
        <taxon>Archelosauria</taxon>
        <taxon>Archosauria</taxon>
        <taxon>Dinosauria</taxon>
        <taxon>Saurischia</taxon>
        <taxon>Theropoda</taxon>
        <taxon>Coelurosauria</taxon>
        <taxon>Aves</taxon>
        <taxon>Neognathae</taxon>
        <taxon>Galloanserae</taxon>
        <taxon>Galliformes</taxon>
        <taxon>Phasianidae</taxon>
        <taxon>Meleagridinae</taxon>
        <taxon>Meleagris</taxon>
    </lineage>
</organism>
<accession>G1NDH3</accession>
<dbReference type="PRINTS" id="PR00990">
    <property type="entry name" value="RIBOKINASE"/>
</dbReference>
<dbReference type="InterPro" id="IPR011877">
    <property type="entry name" value="Ribokinase"/>
</dbReference>
<protein>
    <recommendedName>
        <fullName evidence="9">Carbohydrate kinase PfkB domain-containing protein</fullName>
    </recommendedName>
</protein>
<reference evidence="10" key="2">
    <citation type="submission" date="2025-08" db="UniProtKB">
        <authorList>
            <consortium name="Ensembl"/>
        </authorList>
    </citation>
    <scope>IDENTIFICATION</scope>
</reference>
<proteinExistence type="predicted"/>
<keyword evidence="4" id="KW-0418">Kinase</keyword>
<dbReference type="GO" id="GO:0006014">
    <property type="term" value="P:D-ribose metabolic process"/>
    <property type="evidence" value="ECO:0007669"/>
    <property type="project" value="InterPro"/>
</dbReference>
<keyword evidence="5" id="KW-0067">ATP-binding</keyword>
<dbReference type="GO" id="GO:0004747">
    <property type="term" value="F:ribokinase activity"/>
    <property type="evidence" value="ECO:0007669"/>
    <property type="project" value="InterPro"/>
</dbReference>
<keyword evidence="6" id="KW-0460">Magnesium</keyword>
<evidence type="ECO:0000256" key="1">
    <source>
        <dbReference type="ARBA" id="ARBA00022679"/>
    </source>
</evidence>
<dbReference type="PANTHER" id="PTHR10584:SF166">
    <property type="entry name" value="RIBOKINASE"/>
    <property type="match status" value="1"/>
</dbReference>
<dbReference type="Gene3D" id="3.40.1190.20">
    <property type="match status" value="1"/>
</dbReference>
<dbReference type="Pfam" id="PF00294">
    <property type="entry name" value="PfkB"/>
    <property type="match status" value="1"/>
</dbReference>
<dbReference type="GO" id="GO:0046872">
    <property type="term" value="F:metal ion binding"/>
    <property type="evidence" value="ECO:0007669"/>
    <property type="project" value="UniProtKB-KW"/>
</dbReference>
<evidence type="ECO:0000313" key="10">
    <source>
        <dbReference type="Ensembl" id="ENSMGAP00000010903.2"/>
    </source>
</evidence>